<dbReference type="PANTHER" id="PTHR10887">
    <property type="entry name" value="DNA2/NAM7 HELICASE FAMILY"/>
    <property type="match status" value="1"/>
</dbReference>
<evidence type="ECO:0000256" key="2">
    <source>
        <dbReference type="SAM" id="MobiDB-lite"/>
    </source>
</evidence>
<keyword evidence="7" id="KW-1185">Reference proteome</keyword>
<evidence type="ECO:0000259" key="5">
    <source>
        <dbReference type="Pfam" id="PF25396"/>
    </source>
</evidence>
<feature type="compositionally biased region" description="Polar residues" evidence="2">
    <location>
        <begin position="1101"/>
        <end position="1111"/>
    </location>
</feature>
<keyword evidence="1" id="KW-0067">ATP-binding</keyword>
<keyword evidence="6" id="KW-0378">Hydrolase</keyword>
<evidence type="ECO:0000313" key="6">
    <source>
        <dbReference type="EMBL" id="KAL2801182.1"/>
    </source>
</evidence>
<dbReference type="Pfam" id="PF13087">
    <property type="entry name" value="AAA_12"/>
    <property type="match status" value="1"/>
</dbReference>
<proteinExistence type="predicted"/>
<dbReference type="PANTHER" id="PTHR10887:SF341">
    <property type="entry name" value="NFX1-TYPE ZINC FINGER-CONTAINING PROTEIN 1"/>
    <property type="match status" value="1"/>
</dbReference>
<dbReference type="Gene3D" id="3.40.50.300">
    <property type="entry name" value="P-loop containing nucleotide triphosphate hydrolases"/>
    <property type="match status" value="3"/>
</dbReference>
<feature type="domain" description="ZNFX1" evidence="5">
    <location>
        <begin position="120"/>
        <end position="228"/>
    </location>
</feature>
<protein>
    <submittedName>
        <fullName evidence="6">P-loop containing nucleoside triphosphate hydrolase protein</fullName>
    </submittedName>
</protein>
<dbReference type="InterPro" id="IPR041677">
    <property type="entry name" value="DNA2/NAM7_AAA_11"/>
</dbReference>
<accession>A0ABR4GQI0</accession>
<feature type="region of interest" description="Disordered" evidence="2">
    <location>
        <begin position="1073"/>
        <end position="1111"/>
    </location>
</feature>
<dbReference type="EMBL" id="JBFTWV010000001">
    <property type="protein sequence ID" value="KAL2801182.1"/>
    <property type="molecule type" value="Genomic_DNA"/>
</dbReference>
<evidence type="ECO:0000256" key="1">
    <source>
        <dbReference type="ARBA" id="ARBA00022806"/>
    </source>
</evidence>
<dbReference type="InterPro" id="IPR057373">
    <property type="entry name" value="ZNFX1"/>
</dbReference>
<evidence type="ECO:0000313" key="7">
    <source>
        <dbReference type="Proteomes" id="UP001610563"/>
    </source>
</evidence>
<dbReference type="GO" id="GO:0016787">
    <property type="term" value="F:hydrolase activity"/>
    <property type="evidence" value="ECO:0007669"/>
    <property type="project" value="UniProtKB-KW"/>
</dbReference>
<feature type="domain" description="DNA2/NAM7 helicase helicase" evidence="3">
    <location>
        <begin position="304"/>
        <end position="680"/>
    </location>
</feature>
<dbReference type="CDD" id="cd06008">
    <property type="entry name" value="NF-X1-zinc-finger"/>
    <property type="match status" value="1"/>
</dbReference>
<gene>
    <name evidence="6" type="ORF">BJX66DRAFT_331357</name>
</gene>
<name>A0ABR4GQI0_9EURO</name>
<dbReference type="SUPFAM" id="SSF52540">
    <property type="entry name" value="P-loop containing nucleoside triphosphate hydrolases"/>
    <property type="match status" value="1"/>
</dbReference>
<sequence length="1111" mass="124896">MAWEDEINSLHEKFKKATIKPHSAVKVNKNIAKYFNLPNAQDPDTWTSQPWTLKPEIPSSDEIVGGDDGEFVDLEPNKIDGPWESKEAYLKAHYDLIREDAVAPLRDAVATFKCDPDMGDDKNTCIYEKVYVTGLTFARRGLGFRIQFSTNRAGRNIAWEYSKRLVSGSIVALSPADDAFQTRCVIAIVAARPLEGVKMQPPEVDIFFADPADADFDPQLEWIMVQSKEGYYESARYTMTALQKMSRESFPLADQICFLDKDIKAPEYVSNKSTVELDSIIDESKEQKKVDILNAWPPTPTGDLDTTQWAALEQMLTRQLAVIQGPPGTGKTYVSVVALKVLLSNMEPGDPPIVVASQTNHALDQILTHISRFERKYVRLGARSSDVEIKKRTLYSIRREESTPNIPGSIAGSAHKASKALVNGILQTLQPFNAANSHAPLPVSVFQKYKLLTAKQCESLEKGASRWVTAGEESEDIDPLTTWLGDQVAPFEVNYAMENFGFAEDEVDLEYEQLKELEAEMGFNDDDEYEALKGSYTSIREGYCGRFISPDAEAASWEYLEYHDMWKIPERDRGWVYNELRGQLKEKVLNEFRQYLAQYSENCKSLQIGAWERDNLILQNAKVIGMTTTGLSKYRALVASVKPRIVLIEEAAEAIEAPIAAACLDSLQQLILVGDHQQLRGNCTVKDLEGDPFYLDVSMFERLVKNGMKFVTLQRQRRMAPEIRELLTPIYGELQDHESVKNRQGIPGMGDTRAFFLTHNWAESADDMASKYNEKEAEMVVSFFVYLALNNVPVKDITILTFYNGQRKRILKLMKTHPYIQGHYVKVVTVDSYQGEENEVVILSLVRNGYKGIGFLSIANRVCVALSRARRGFYMFGNAKPLAESNGLWGQVLWILGNMSAPPRVSQSLTLTCVKHKNKTDIKDPADWKKVNGGCEGACGETLECGHKCPVRCHSFSHDQVECTQICNRRMACKHICKTPCKDRHTCACNCEESRRLESLAQQQAEGAGARWVVAEPEDSRRENERRAAIKNYQAYANGGSKEHDEVLDQKAALQTQRNQPMGPNICLLLDGDDPMDGATRQTNSVAKNKGGTGNDKQDAIQPQKSLLNYW</sequence>
<evidence type="ECO:0000259" key="3">
    <source>
        <dbReference type="Pfam" id="PF13086"/>
    </source>
</evidence>
<dbReference type="InterPro" id="IPR027417">
    <property type="entry name" value="P-loop_NTPase"/>
</dbReference>
<keyword evidence="1" id="KW-0347">Helicase</keyword>
<dbReference type="Proteomes" id="UP001610563">
    <property type="component" value="Unassembled WGS sequence"/>
</dbReference>
<dbReference type="CDD" id="cd18808">
    <property type="entry name" value="SF1_C_Upf1"/>
    <property type="match status" value="1"/>
</dbReference>
<keyword evidence="1" id="KW-0547">Nucleotide-binding</keyword>
<reference evidence="6 7" key="1">
    <citation type="submission" date="2024-07" db="EMBL/GenBank/DDBJ databases">
        <title>Section-level genome sequencing and comparative genomics of Aspergillus sections Usti and Cavernicolus.</title>
        <authorList>
            <consortium name="Lawrence Berkeley National Laboratory"/>
            <person name="Nybo J.L."/>
            <person name="Vesth T.C."/>
            <person name="Theobald S."/>
            <person name="Frisvad J.C."/>
            <person name="Larsen T.O."/>
            <person name="Kjaerboelling I."/>
            <person name="Rothschild-Mancinelli K."/>
            <person name="Lyhne E.K."/>
            <person name="Kogle M.E."/>
            <person name="Barry K."/>
            <person name="Clum A."/>
            <person name="Na H."/>
            <person name="Ledsgaard L."/>
            <person name="Lin J."/>
            <person name="Lipzen A."/>
            <person name="Kuo A."/>
            <person name="Riley R."/>
            <person name="Mondo S."/>
            <person name="Labutti K."/>
            <person name="Haridas S."/>
            <person name="Pangalinan J."/>
            <person name="Salamov A.A."/>
            <person name="Simmons B.A."/>
            <person name="Magnuson J.K."/>
            <person name="Chen J."/>
            <person name="Drula E."/>
            <person name="Henrissat B."/>
            <person name="Wiebenga A."/>
            <person name="Lubbers R.J."/>
            <person name="Gomes A.C."/>
            <person name="Makela M.R."/>
            <person name="Stajich J."/>
            <person name="Grigoriev I.V."/>
            <person name="Mortensen U.H."/>
            <person name="De Vries R.P."/>
            <person name="Baker S.E."/>
            <person name="Andersen M.R."/>
        </authorList>
    </citation>
    <scope>NUCLEOTIDE SEQUENCE [LARGE SCALE GENOMIC DNA]</scope>
    <source>
        <strain evidence="6 7">CBS 209.92</strain>
    </source>
</reference>
<dbReference type="InterPro" id="IPR041679">
    <property type="entry name" value="DNA2/NAM7-like_C"/>
</dbReference>
<dbReference type="Pfam" id="PF25396">
    <property type="entry name" value="ZNFX1"/>
    <property type="match status" value="1"/>
</dbReference>
<comment type="caution">
    <text evidence="6">The sequence shown here is derived from an EMBL/GenBank/DDBJ whole genome shotgun (WGS) entry which is preliminary data.</text>
</comment>
<evidence type="ECO:0000259" key="4">
    <source>
        <dbReference type="Pfam" id="PF13087"/>
    </source>
</evidence>
<dbReference type="InterPro" id="IPR045055">
    <property type="entry name" value="DNA2/NAM7-like"/>
</dbReference>
<dbReference type="Pfam" id="PF13086">
    <property type="entry name" value="AAA_11"/>
    <property type="match status" value="1"/>
</dbReference>
<dbReference type="InterPro" id="IPR047187">
    <property type="entry name" value="SF1_C_Upf1"/>
</dbReference>
<organism evidence="6 7">
    <name type="scientific">Aspergillus keveii</name>
    <dbReference type="NCBI Taxonomy" id="714993"/>
    <lineage>
        <taxon>Eukaryota</taxon>
        <taxon>Fungi</taxon>
        <taxon>Dikarya</taxon>
        <taxon>Ascomycota</taxon>
        <taxon>Pezizomycotina</taxon>
        <taxon>Eurotiomycetes</taxon>
        <taxon>Eurotiomycetidae</taxon>
        <taxon>Eurotiales</taxon>
        <taxon>Aspergillaceae</taxon>
        <taxon>Aspergillus</taxon>
        <taxon>Aspergillus subgen. Nidulantes</taxon>
    </lineage>
</organism>
<feature type="domain" description="DNA2/NAM7 helicase-like C-terminal" evidence="4">
    <location>
        <begin position="695"/>
        <end position="880"/>
    </location>
</feature>